<evidence type="ECO:0000313" key="2">
    <source>
        <dbReference type="EMBL" id="CAD6273003.1"/>
    </source>
</evidence>
<dbReference type="Proteomes" id="UP000604825">
    <property type="component" value="Unassembled WGS sequence"/>
</dbReference>
<reference evidence="2" key="1">
    <citation type="submission" date="2020-10" db="EMBL/GenBank/DDBJ databases">
        <authorList>
            <person name="Han B."/>
            <person name="Lu T."/>
            <person name="Zhao Q."/>
            <person name="Huang X."/>
            <person name="Zhao Y."/>
        </authorList>
    </citation>
    <scope>NUCLEOTIDE SEQUENCE</scope>
</reference>
<dbReference type="PANTHER" id="PTHR33170:SF2">
    <property type="entry name" value="OS12G0531500 PROTEIN"/>
    <property type="match status" value="1"/>
</dbReference>
<dbReference type="OrthoDB" id="696043at2759"/>
<protein>
    <recommendedName>
        <fullName evidence="4">CCHC-type domain-containing protein</fullName>
    </recommendedName>
</protein>
<gene>
    <name evidence="2" type="ORF">NCGR_LOCUS56272</name>
</gene>
<evidence type="ECO:0008006" key="4">
    <source>
        <dbReference type="Google" id="ProtNLM"/>
    </source>
</evidence>
<dbReference type="PANTHER" id="PTHR33170">
    <property type="entry name" value="DUF4283 DOMAIN-CONTAINING PROTEIN-RELATED"/>
    <property type="match status" value="1"/>
</dbReference>
<accession>A0A811RQV8</accession>
<sequence length="265" mass="29887">MCYKCKLKEHLAVDCKSSELKKLKMYGFGVLGQGFYAFNFPEHKVKIRQTTSLLTVIEEEATKAKLDRDLKNLVNESWDFKVRKIHPKEFIVVFPDKGSLDAFNKLSKFQMSIYGLKEKIEETNRDPETLFILQTFWLKVHNIPNLAKEEEEVKEIVGLVVEPLVVDELSLVRAGPIRVQSRCRNPGAIKGSIKIFFDGVGTFIRFEVEGGNLGTIKGKGGPPGPGKPDDKADKDRDKFSKGDKSKGSSDKFNRIGKIDQEMESG</sequence>
<dbReference type="AlphaFoldDB" id="A0A811RQV8"/>
<feature type="compositionally biased region" description="Basic and acidic residues" evidence="1">
    <location>
        <begin position="227"/>
        <end position="265"/>
    </location>
</feature>
<dbReference type="EMBL" id="CAJGYO010000016">
    <property type="protein sequence ID" value="CAD6273003.1"/>
    <property type="molecule type" value="Genomic_DNA"/>
</dbReference>
<feature type="region of interest" description="Disordered" evidence="1">
    <location>
        <begin position="214"/>
        <end position="265"/>
    </location>
</feature>
<proteinExistence type="predicted"/>
<evidence type="ECO:0000313" key="3">
    <source>
        <dbReference type="Proteomes" id="UP000604825"/>
    </source>
</evidence>
<organism evidence="2 3">
    <name type="scientific">Miscanthus lutarioriparius</name>
    <dbReference type="NCBI Taxonomy" id="422564"/>
    <lineage>
        <taxon>Eukaryota</taxon>
        <taxon>Viridiplantae</taxon>
        <taxon>Streptophyta</taxon>
        <taxon>Embryophyta</taxon>
        <taxon>Tracheophyta</taxon>
        <taxon>Spermatophyta</taxon>
        <taxon>Magnoliopsida</taxon>
        <taxon>Liliopsida</taxon>
        <taxon>Poales</taxon>
        <taxon>Poaceae</taxon>
        <taxon>PACMAD clade</taxon>
        <taxon>Panicoideae</taxon>
        <taxon>Andropogonodae</taxon>
        <taxon>Andropogoneae</taxon>
        <taxon>Saccharinae</taxon>
        <taxon>Miscanthus</taxon>
    </lineage>
</organism>
<evidence type="ECO:0000256" key="1">
    <source>
        <dbReference type="SAM" id="MobiDB-lite"/>
    </source>
</evidence>
<comment type="caution">
    <text evidence="2">The sequence shown here is derived from an EMBL/GenBank/DDBJ whole genome shotgun (WGS) entry which is preliminary data.</text>
</comment>
<keyword evidence="3" id="KW-1185">Reference proteome</keyword>
<name>A0A811RQV8_9POAL</name>